<dbReference type="PANTHER" id="PTHR23537">
    <property type="match status" value="1"/>
</dbReference>
<evidence type="ECO:0000259" key="5">
    <source>
        <dbReference type="PROSITE" id="PS50850"/>
    </source>
</evidence>
<dbReference type="InterPro" id="IPR020846">
    <property type="entry name" value="MFS_dom"/>
</dbReference>
<feature type="transmembrane region" description="Helical" evidence="4">
    <location>
        <begin position="145"/>
        <end position="166"/>
    </location>
</feature>
<dbReference type="Proteomes" id="UP000214747">
    <property type="component" value="Unassembled WGS sequence"/>
</dbReference>
<evidence type="ECO:0000256" key="4">
    <source>
        <dbReference type="SAM" id="Phobius"/>
    </source>
</evidence>
<evidence type="ECO:0000256" key="1">
    <source>
        <dbReference type="ARBA" id="ARBA00022692"/>
    </source>
</evidence>
<dbReference type="EMBL" id="NJGV01000005">
    <property type="protein sequence ID" value="OWY35595.1"/>
    <property type="molecule type" value="Genomic_DNA"/>
</dbReference>
<dbReference type="InterPro" id="IPR010645">
    <property type="entry name" value="MFS_4"/>
</dbReference>
<dbReference type="GO" id="GO:0005886">
    <property type="term" value="C:plasma membrane"/>
    <property type="evidence" value="ECO:0007669"/>
    <property type="project" value="TreeGrafter"/>
</dbReference>
<proteinExistence type="predicted"/>
<gene>
    <name evidence="6" type="ORF">CEJ45_07225</name>
</gene>
<name>A0A225T0Q3_9BURK</name>
<dbReference type="SUPFAM" id="SSF103473">
    <property type="entry name" value="MFS general substrate transporter"/>
    <property type="match status" value="1"/>
</dbReference>
<feature type="transmembrane region" description="Helical" evidence="4">
    <location>
        <begin position="114"/>
        <end position="133"/>
    </location>
</feature>
<feature type="domain" description="Major facilitator superfamily (MFS) profile" evidence="5">
    <location>
        <begin position="17"/>
        <end position="392"/>
    </location>
</feature>
<feature type="transmembrane region" description="Helical" evidence="4">
    <location>
        <begin position="305"/>
        <end position="324"/>
    </location>
</feature>
<organism evidence="6 7">
    <name type="scientific">Herbaspirillum aquaticum</name>
    <dbReference type="NCBI Taxonomy" id="568783"/>
    <lineage>
        <taxon>Bacteria</taxon>
        <taxon>Pseudomonadati</taxon>
        <taxon>Pseudomonadota</taxon>
        <taxon>Betaproteobacteria</taxon>
        <taxon>Burkholderiales</taxon>
        <taxon>Oxalobacteraceae</taxon>
        <taxon>Herbaspirillum</taxon>
    </lineage>
</organism>
<feature type="transmembrane region" description="Helical" evidence="4">
    <location>
        <begin position="172"/>
        <end position="192"/>
    </location>
</feature>
<feature type="transmembrane region" description="Helical" evidence="4">
    <location>
        <begin position="371"/>
        <end position="389"/>
    </location>
</feature>
<feature type="transmembrane region" description="Helical" evidence="4">
    <location>
        <begin position="213"/>
        <end position="237"/>
    </location>
</feature>
<feature type="transmembrane region" description="Helical" evidence="4">
    <location>
        <begin position="85"/>
        <end position="108"/>
    </location>
</feature>
<dbReference type="Pfam" id="PF06779">
    <property type="entry name" value="MFS_4"/>
    <property type="match status" value="1"/>
</dbReference>
<evidence type="ECO:0000256" key="3">
    <source>
        <dbReference type="ARBA" id="ARBA00023136"/>
    </source>
</evidence>
<keyword evidence="1 4" id="KW-0812">Transmembrane</keyword>
<dbReference type="InterPro" id="IPR036259">
    <property type="entry name" value="MFS_trans_sf"/>
</dbReference>
<feature type="transmembrane region" description="Helical" evidence="4">
    <location>
        <begin position="281"/>
        <end position="299"/>
    </location>
</feature>
<feature type="transmembrane region" description="Helical" evidence="4">
    <location>
        <begin position="344"/>
        <end position="365"/>
    </location>
</feature>
<dbReference type="GO" id="GO:0022857">
    <property type="term" value="F:transmembrane transporter activity"/>
    <property type="evidence" value="ECO:0007669"/>
    <property type="project" value="InterPro"/>
</dbReference>
<comment type="caution">
    <text evidence="6">The sequence shown here is derived from an EMBL/GenBank/DDBJ whole genome shotgun (WGS) entry which is preliminary data.</text>
</comment>
<protein>
    <submittedName>
        <fullName evidence="6">MFS transporter</fullName>
    </submittedName>
</protein>
<feature type="transmembrane region" description="Helical" evidence="4">
    <location>
        <begin position="55"/>
        <end position="73"/>
    </location>
</feature>
<keyword evidence="2 4" id="KW-1133">Transmembrane helix</keyword>
<feature type="transmembrane region" description="Helical" evidence="4">
    <location>
        <begin position="12"/>
        <end position="35"/>
    </location>
</feature>
<keyword evidence="3 4" id="KW-0472">Membrane</keyword>
<evidence type="ECO:0000313" key="6">
    <source>
        <dbReference type="EMBL" id="OWY35595.1"/>
    </source>
</evidence>
<dbReference type="Gene3D" id="1.20.1250.20">
    <property type="entry name" value="MFS general substrate transporter like domains"/>
    <property type="match status" value="2"/>
</dbReference>
<reference evidence="6 7" key="1">
    <citation type="journal article" date="2010" name="Int. J. Syst. Evol. Microbiol.">
        <title>Reclassification of Herbaspirillum putei as a later heterotypic synonym of Herbaspirillum huttiense, with the description of H. huttiense subsp. huttiense subsp. nov. and H. huttiense subsp. putei subsp. nov., comb. nov., and description of Herbaspirillum aquaticum sp. nov.</title>
        <authorList>
            <person name="Dobritsa A.P."/>
            <person name="Reddy M.C."/>
            <person name="Samadpour M."/>
        </authorList>
    </citation>
    <scope>NUCLEOTIDE SEQUENCE [LARGE SCALE GENOMIC DNA]</scope>
    <source>
        <strain evidence="6 7">IEH 4430</strain>
    </source>
</reference>
<keyword evidence="7" id="KW-1185">Reference proteome</keyword>
<dbReference type="RefSeq" id="WP_088754483.1">
    <property type="nucleotide sequence ID" value="NZ_NJGV01000005.1"/>
</dbReference>
<dbReference type="AlphaFoldDB" id="A0A225T0Q3"/>
<sequence>MASSPAPSGAAATGYVPAIFAGLVASLVGIGLARFGYTPLLPVMIHAQWFDASQAAYLGAANLAGYLVGAFSGRAMARYQSPVAVLRLMTLLASVSFIGCAFPLSQVWFFCWRLLSGIAGGAIMVLVSGVVLHRVPHSKRGLASGAIFFGIGIGVILSGTVVPLMLSLSLQATWLALGGLALLLTAASWFAWPAHDHTAVRSMTSMKKAPLSPALRLLFVQYALAALGLVPEMLFLVDYIARELNHGTALGAATWVAYGIGASVGPLLYGWAADRWGARSSMLAAFGVQLLAVLALGLVSQLAALMVLAVIIGSFPAGVVPLALARLHGLSDDAHAREAIWSRLTVAFALAQALGGYAYSALYAVSNGHHLSTFLIGAAALGLAFIAGLRSR</sequence>
<feature type="transmembrane region" description="Helical" evidence="4">
    <location>
        <begin position="249"/>
        <end position="269"/>
    </location>
</feature>
<dbReference type="PROSITE" id="PS50850">
    <property type="entry name" value="MFS"/>
    <property type="match status" value="1"/>
</dbReference>
<accession>A0A225T0Q3</accession>
<evidence type="ECO:0000256" key="2">
    <source>
        <dbReference type="ARBA" id="ARBA00022989"/>
    </source>
</evidence>
<evidence type="ECO:0000313" key="7">
    <source>
        <dbReference type="Proteomes" id="UP000214747"/>
    </source>
</evidence>
<dbReference type="PANTHER" id="PTHR23537:SF1">
    <property type="entry name" value="SUGAR TRANSPORTER"/>
    <property type="match status" value="1"/>
</dbReference>